<dbReference type="EMBL" id="CM056815">
    <property type="protein sequence ID" value="KAJ8630911.1"/>
    <property type="molecule type" value="Genomic_DNA"/>
</dbReference>
<evidence type="ECO:0000313" key="1">
    <source>
        <dbReference type="EMBL" id="KAJ8630911.1"/>
    </source>
</evidence>
<keyword evidence="2" id="KW-1185">Reference proteome</keyword>
<accession>A0ACC2LBN2</accession>
<sequence>MSSFTTHNRNLQNQNSFLTHLSSSSSSSPLPHYNPRIIIISISVSDSHPTMTDDPTPVEDCRGVLHVYSDGSIVRSANSSFNVPVHDDGSALWKDVLFHPTHHLRLRLYRPSSPSLSAAKLPIFFYFHGGGYCIGSRTWPNCQNYCLRLATELPAVVVAPDYRLAPENRLPAAIEDSVEAMRWLKEQAVAGDGDGEEWLREVGDFGRVFVSGDSAGGNIAHHLAVRLGGGSAELGPVRVRGYVYLAPFFGGTVRTRSEAESPKDAFFPLELNDRFWRLSLPVGENTDHPLSNPFGPTSPSLELVPLDPILVVVGSCDLLRDRAEDYARKLKEWGKQVEFAEFPGQQHGFFTIDPWSDPSNELMSVVKRFMAKNGTSE</sequence>
<comment type="caution">
    <text evidence="1">The sequence shown here is derived from an EMBL/GenBank/DDBJ whole genome shotgun (WGS) entry which is preliminary data.</text>
</comment>
<gene>
    <name evidence="1" type="ORF">MRB53_024234</name>
</gene>
<name>A0ACC2LBN2_PERAE</name>
<proteinExistence type="predicted"/>
<protein>
    <submittedName>
        <fullName evidence="1">Uncharacterized protein</fullName>
    </submittedName>
</protein>
<evidence type="ECO:0000313" key="2">
    <source>
        <dbReference type="Proteomes" id="UP001234297"/>
    </source>
</evidence>
<organism evidence="1 2">
    <name type="scientific">Persea americana</name>
    <name type="common">Avocado</name>
    <dbReference type="NCBI Taxonomy" id="3435"/>
    <lineage>
        <taxon>Eukaryota</taxon>
        <taxon>Viridiplantae</taxon>
        <taxon>Streptophyta</taxon>
        <taxon>Embryophyta</taxon>
        <taxon>Tracheophyta</taxon>
        <taxon>Spermatophyta</taxon>
        <taxon>Magnoliopsida</taxon>
        <taxon>Magnoliidae</taxon>
        <taxon>Laurales</taxon>
        <taxon>Lauraceae</taxon>
        <taxon>Persea</taxon>
    </lineage>
</organism>
<dbReference type="Proteomes" id="UP001234297">
    <property type="component" value="Chromosome 7"/>
</dbReference>
<reference evidence="1 2" key="1">
    <citation type="journal article" date="2022" name="Hortic Res">
        <title>A haplotype resolved chromosomal level avocado genome allows analysis of novel avocado genes.</title>
        <authorList>
            <person name="Nath O."/>
            <person name="Fletcher S.J."/>
            <person name="Hayward A."/>
            <person name="Shaw L.M."/>
            <person name="Masouleh A.K."/>
            <person name="Furtado A."/>
            <person name="Henry R.J."/>
            <person name="Mitter N."/>
        </authorList>
    </citation>
    <scope>NUCLEOTIDE SEQUENCE [LARGE SCALE GENOMIC DNA]</scope>
    <source>
        <strain evidence="2">cv. Hass</strain>
    </source>
</reference>